<dbReference type="RefSeq" id="WP_157192827.1">
    <property type="nucleotide sequence ID" value="NZ_CP046621.1"/>
</dbReference>
<dbReference type="Proteomes" id="UP000426235">
    <property type="component" value="Chromosome"/>
</dbReference>
<proteinExistence type="predicted"/>
<dbReference type="AlphaFoldDB" id="A0A6I6GTR7"/>
<organism evidence="1 2">
    <name type="scientific">Pseudomonas alkylphenolica</name>
    <dbReference type="NCBI Taxonomy" id="237609"/>
    <lineage>
        <taxon>Bacteria</taxon>
        <taxon>Pseudomonadati</taxon>
        <taxon>Pseudomonadota</taxon>
        <taxon>Gammaproteobacteria</taxon>
        <taxon>Pseudomonadales</taxon>
        <taxon>Pseudomonadaceae</taxon>
        <taxon>Pseudomonas</taxon>
    </lineage>
</organism>
<keyword evidence="2" id="KW-1185">Reference proteome</keyword>
<protein>
    <submittedName>
        <fullName evidence="1">Uncharacterized protein</fullName>
    </submittedName>
</protein>
<accession>A0A6I6GTR7</accession>
<gene>
    <name evidence="1" type="ORF">GPJ81_14585</name>
</gene>
<evidence type="ECO:0000313" key="1">
    <source>
        <dbReference type="EMBL" id="QGW77860.1"/>
    </source>
</evidence>
<dbReference type="EMBL" id="CP046621">
    <property type="protein sequence ID" value="QGW77860.1"/>
    <property type="molecule type" value="Genomic_DNA"/>
</dbReference>
<sequence length="161" mass="18531">MCNCTSDFLVKHVRILGQRRPDDLYNQLIERDLEVPAEAMRILNEKIDNTREAVTHRAGITLQARVEEFDHQYPNTVMFMDLATLQQFCASLNPLQRHKRDFDCNVRIPWIVTWTGTNSYEVVQNAAGFAASTNNEGFCNHYRQPLTDGQSNTSTWKPKGL</sequence>
<name>A0A6I6GTR7_9PSED</name>
<reference evidence="1" key="1">
    <citation type="submission" date="2019-12" db="EMBL/GenBank/DDBJ databases">
        <title>Hybrid Genome Assemblies of two High G+C Isolates from Undergraduate Microbiology Courses.</title>
        <authorList>
            <person name="Ne Ville C.J."/>
            <person name="Enright D."/>
            <person name="Hernandez I."/>
            <person name="Dodsworth J."/>
            <person name="Orwin P.M."/>
        </authorList>
    </citation>
    <scope>NUCLEOTIDE SEQUENCE [LARGE SCALE GENOMIC DNA]</scope>
    <source>
        <strain evidence="1">Neo</strain>
    </source>
</reference>
<evidence type="ECO:0000313" key="2">
    <source>
        <dbReference type="Proteomes" id="UP000426235"/>
    </source>
</evidence>